<feature type="compositionally biased region" description="Basic and acidic residues" evidence="1">
    <location>
        <begin position="1"/>
        <end position="23"/>
    </location>
</feature>
<gene>
    <name evidence="2" type="ORF">TGEB3V08_LOCUS8895</name>
</gene>
<proteinExistence type="predicted"/>
<protein>
    <submittedName>
        <fullName evidence="2">Uncharacterized protein</fullName>
    </submittedName>
</protein>
<dbReference type="EMBL" id="OE843706">
    <property type="protein sequence ID" value="CAD7603740.1"/>
    <property type="molecule type" value="Genomic_DNA"/>
</dbReference>
<sequence length="507" mass="55929">MRPQRGGEREGETEWKRGEKQRSGETGGGSGNCWTDQWISHIACGRGFLHDQTVGTYLHSVSGTESWRVDVGGVWAFVFTFGEDEVHPTEIRTSISPSSAVELNTTSALVNYATEAVDFSNTLKKKSIIEEPSHFKITTTYDECKRFRASVAKACSGNYSLRGITNGDELVQVFGDNFDPLNSPEHPEELVNIVSVKIASKDDNVDKAYDIGTTVVRKFQESLPGPLFNRRSALSTNNGLTLYKQLLRPILDYACPAWGHLADTYVSRMQTFQSVCLRIIMNAPWCVRNETLHRDLDMPTIKNHFRKLAQSFYDRLPGDTNPLIQGLGNYVIDPVGNFAKCDNPSVLGSETTQCDQLVGNHDVWYMALDDFLSLLNSCLCQDKTLAFPVRAKIKPWHLLTKEEGQCSCALFANQNITGIESLLSKEIPLNITCGSEGQAICNSTCVSLVQAVKDKGPIILCGTLKGHNVGLNPFVFAKACTTGKWVYTGLAGKKPICCHEGKPLPCA</sequence>
<evidence type="ECO:0000313" key="2">
    <source>
        <dbReference type="EMBL" id="CAD7603740.1"/>
    </source>
</evidence>
<feature type="region of interest" description="Disordered" evidence="1">
    <location>
        <begin position="1"/>
        <end position="30"/>
    </location>
</feature>
<evidence type="ECO:0000256" key="1">
    <source>
        <dbReference type="SAM" id="MobiDB-lite"/>
    </source>
</evidence>
<reference evidence="2" key="1">
    <citation type="submission" date="2020-11" db="EMBL/GenBank/DDBJ databases">
        <authorList>
            <person name="Tran Van P."/>
        </authorList>
    </citation>
    <scope>NUCLEOTIDE SEQUENCE</scope>
</reference>
<organism evidence="2">
    <name type="scientific">Timema genevievae</name>
    <name type="common">Walking stick</name>
    <dbReference type="NCBI Taxonomy" id="629358"/>
    <lineage>
        <taxon>Eukaryota</taxon>
        <taxon>Metazoa</taxon>
        <taxon>Ecdysozoa</taxon>
        <taxon>Arthropoda</taxon>
        <taxon>Hexapoda</taxon>
        <taxon>Insecta</taxon>
        <taxon>Pterygota</taxon>
        <taxon>Neoptera</taxon>
        <taxon>Polyneoptera</taxon>
        <taxon>Phasmatodea</taxon>
        <taxon>Timematodea</taxon>
        <taxon>Timematoidea</taxon>
        <taxon>Timematidae</taxon>
        <taxon>Timema</taxon>
    </lineage>
</organism>
<accession>A0A7R9K4P1</accession>
<dbReference type="AlphaFoldDB" id="A0A7R9K4P1"/>
<name>A0A7R9K4P1_TIMGE</name>